<proteinExistence type="predicted"/>
<evidence type="ECO:0000313" key="2">
    <source>
        <dbReference type="EMBL" id="VCX39327.1"/>
    </source>
</evidence>
<dbReference type="EMBL" id="CYRY02044407">
    <property type="protein sequence ID" value="VCX39327.1"/>
    <property type="molecule type" value="Genomic_DNA"/>
</dbReference>
<name>A0A9X9M8J0_GULGU</name>
<keyword evidence="1" id="KW-0732">Signal</keyword>
<feature type="non-terminal residue" evidence="2">
    <location>
        <position position="48"/>
    </location>
</feature>
<accession>A0A9X9M8J0</accession>
<keyword evidence="3" id="KW-1185">Reference proteome</keyword>
<sequence length="48" mass="5062">MRFWVMKLSVIVRGGSAGFVAQSASQPAFLLSVHQTPGVSLPTTATTQ</sequence>
<reference evidence="2 3" key="1">
    <citation type="submission" date="2018-10" db="EMBL/GenBank/DDBJ databases">
        <authorList>
            <person name="Ekblom R."/>
            <person name="Jareborg N."/>
        </authorList>
    </citation>
    <scope>NUCLEOTIDE SEQUENCE [LARGE SCALE GENOMIC DNA]</scope>
    <source>
        <tissue evidence="2">Muscle</tissue>
    </source>
</reference>
<organism evidence="2 3">
    <name type="scientific">Gulo gulo</name>
    <name type="common">Wolverine</name>
    <name type="synonym">Gluton</name>
    <dbReference type="NCBI Taxonomy" id="48420"/>
    <lineage>
        <taxon>Eukaryota</taxon>
        <taxon>Metazoa</taxon>
        <taxon>Chordata</taxon>
        <taxon>Craniata</taxon>
        <taxon>Vertebrata</taxon>
        <taxon>Euteleostomi</taxon>
        <taxon>Mammalia</taxon>
        <taxon>Eutheria</taxon>
        <taxon>Laurasiatheria</taxon>
        <taxon>Carnivora</taxon>
        <taxon>Caniformia</taxon>
        <taxon>Musteloidea</taxon>
        <taxon>Mustelidae</taxon>
        <taxon>Guloninae</taxon>
        <taxon>Gulo</taxon>
    </lineage>
</organism>
<comment type="caution">
    <text evidence="2">The sequence shown here is derived from an EMBL/GenBank/DDBJ whole genome shotgun (WGS) entry which is preliminary data.</text>
</comment>
<dbReference type="AlphaFoldDB" id="A0A9X9M8J0"/>
<dbReference type="Proteomes" id="UP000269945">
    <property type="component" value="Unassembled WGS sequence"/>
</dbReference>
<feature type="chain" id="PRO_5040767796" evidence="1">
    <location>
        <begin position="18"/>
        <end position="48"/>
    </location>
</feature>
<protein>
    <submittedName>
        <fullName evidence="2">Uncharacterized protein</fullName>
    </submittedName>
</protein>
<evidence type="ECO:0000256" key="1">
    <source>
        <dbReference type="SAM" id="SignalP"/>
    </source>
</evidence>
<gene>
    <name evidence="2" type="ORF">BN2614_LOCUS5</name>
</gene>
<evidence type="ECO:0000313" key="3">
    <source>
        <dbReference type="Proteomes" id="UP000269945"/>
    </source>
</evidence>
<feature type="signal peptide" evidence="1">
    <location>
        <begin position="1"/>
        <end position="17"/>
    </location>
</feature>